<dbReference type="AlphaFoldDB" id="A0A8J3VWE0"/>
<dbReference type="PANTHER" id="PTHR37318:SF1">
    <property type="entry name" value="BSL7504 PROTEIN"/>
    <property type="match status" value="1"/>
</dbReference>
<gene>
    <name evidence="3" type="ORF">Raf01_93920</name>
</gene>
<keyword evidence="4" id="KW-1185">Reference proteome</keyword>
<protein>
    <submittedName>
        <fullName evidence="3">Transcriptional regulator</fullName>
    </submittedName>
</protein>
<dbReference type="Gene3D" id="1.10.10.10">
    <property type="entry name" value="Winged helix-like DNA-binding domain superfamily/Winged helix DNA-binding domain"/>
    <property type="match status" value="1"/>
</dbReference>
<dbReference type="InterPro" id="IPR027395">
    <property type="entry name" value="WH_DNA-bd_dom"/>
</dbReference>
<feature type="domain" description="Winged helix DNA-binding" evidence="2">
    <location>
        <begin position="28"/>
        <end position="106"/>
    </location>
</feature>
<organism evidence="3 4">
    <name type="scientific">Rugosimonospora africana</name>
    <dbReference type="NCBI Taxonomy" id="556532"/>
    <lineage>
        <taxon>Bacteria</taxon>
        <taxon>Bacillati</taxon>
        <taxon>Actinomycetota</taxon>
        <taxon>Actinomycetes</taxon>
        <taxon>Micromonosporales</taxon>
        <taxon>Micromonosporaceae</taxon>
        <taxon>Rugosimonospora</taxon>
    </lineage>
</organism>
<dbReference type="Pfam" id="PF13601">
    <property type="entry name" value="HTH_34"/>
    <property type="match status" value="1"/>
</dbReference>
<reference evidence="3" key="1">
    <citation type="submission" date="2021-01" db="EMBL/GenBank/DDBJ databases">
        <title>Whole genome shotgun sequence of Rugosimonospora africana NBRC 104875.</title>
        <authorList>
            <person name="Komaki H."/>
            <person name="Tamura T."/>
        </authorList>
    </citation>
    <scope>NUCLEOTIDE SEQUENCE</scope>
    <source>
        <strain evidence="3">NBRC 104875</strain>
    </source>
</reference>
<sequence length="116" mass="12540">MSDPTDAPEPTGPAHPANGLDDVVHQRVRLGILTIAHEARRVEFGYLRTQLELTGGNLSQHLGVLETAGLIEVEKGYAGRRARTWVTLTQAGHTALAEEIARLKLLISRVETPGGQ</sequence>
<dbReference type="PANTHER" id="PTHR37318">
    <property type="entry name" value="BSL7504 PROTEIN"/>
    <property type="match status" value="1"/>
</dbReference>
<dbReference type="InterPro" id="IPR036390">
    <property type="entry name" value="WH_DNA-bd_sf"/>
</dbReference>
<dbReference type="SUPFAM" id="SSF46785">
    <property type="entry name" value="Winged helix' DNA-binding domain"/>
    <property type="match status" value="1"/>
</dbReference>
<name>A0A8J3VWE0_9ACTN</name>
<feature type="region of interest" description="Disordered" evidence="1">
    <location>
        <begin position="1"/>
        <end position="20"/>
    </location>
</feature>
<evidence type="ECO:0000313" key="4">
    <source>
        <dbReference type="Proteomes" id="UP000642748"/>
    </source>
</evidence>
<evidence type="ECO:0000259" key="2">
    <source>
        <dbReference type="Pfam" id="PF13601"/>
    </source>
</evidence>
<evidence type="ECO:0000313" key="3">
    <source>
        <dbReference type="EMBL" id="GIH21220.1"/>
    </source>
</evidence>
<dbReference type="RefSeq" id="WP_203924614.1">
    <property type="nucleotide sequence ID" value="NZ_BONZ01000120.1"/>
</dbReference>
<dbReference type="EMBL" id="BONZ01000120">
    <property type="protein sequence ID" value="GIH21220.1"/>
    <property type="molecule type" value="Genomic_DNA"/>
</dbReference>
<proteinExistence type="predicted"/>
<comment type="caution">
    <text evidence="3">The sequence shown here is derived from an EMBL/GenBank/DDBJ whole genome shotgun (WGS) entry which is preliminary data.</text>
</comment>
<dbReference type="InterPro" id="IPR036388">
    <property type="entry name" value="WH-like_DNA-bd_sf"/>
</dbReference>
<dbReference type="Proteomes" id="UP000642748">
    <property type="component" value="Unassembled WGS sequence"/>
</dbReference>
<accession>A0A8J3VWE0</accession>
<evidence type="ECO:0000256" key="1">
    <source>
        <dbReference type="SAM" id="MobiDB-lite"/>
    </source>
</evidence>